<evidence type="ECO:0008006" key="3">
    <source>
        <dbReference type="Google" id="ProtNLM"/>
    </source>
</evidence>
<comment type="caution">
    <text evidence="1">The sequence shown here is derived from an EMBL/GenBank/DDBJ whole genome shotgun (WGS) entry which is preliminary data.</text>
</comment>
<dbReference type="GO" id="GO:0008556">
    <property type="term" value="F:P-type potassium transmembrane transporter activity"/>
    <property type="evidence" value="ECO:0007669"/>
    <property type="project" value="InterPro"/>
</dbReference>
<organism evidence="1 2">
    <name type="scientific">Streptomyces antimycoticus</name>
    <dbReference type="NCBI Taxonomy" id="68175"/>
    <lineage>
        <taxon>Bacteria</taxon>
        <taxon>Bacillati</taxon>
        <taxon>Actinomycetota</taxon>
        <taxon>Actinomycetes</taxon>
        <taxon>Kitasatosporales</taxon>
        <taxon>Streptomycetaceae</taxon>
        <taxon>Streptomyces</taxon>
        <taxon>Streptomyces violaceusniger group</taxon>
    </lineage>
</organism>
<dbReference type="Pfam" id="PF03814">
    <property type="entry name" value="KdpA"/>
    <property type="match status" value="1"/>
</dbReference>
<evidence type="ECO:0000313" key="2">
    <source>
        <dbReference type="Proteomes" id="UP000299290"/>
    </source>
</evidence>
<proteinExistence type="predicted"/>
<dbReference type="InterPro" id="IPR004623">
    <property type="entry name" value="KdpA"/>
</dbReference>
<dbReference type="AlphaFoldDB" id="A0A4D4KIT7"/>
<keyword evidence="2" id="KW-1185">Reference proteome</keyword>
<evidence type="ECO:0000313" key="1">
    <source>
        <dbReference type="EMBL" id="GDY46670.1"/>
    </source>
</evidence>
<accession>A0A4D4KIT7</accession>
<gene>
    <name evidence="1" type="ORF">SANT12839_075520</name>
</gene>
<reference evidence="1 2" key="1">
    <citation type="journal article" date="2020" name="Int. J. Syst. Evol. Microbiol.">
        <title>Reclassification of Streptomyces castelarensis and Streptomyces sporoclivatus as later heterotypic synonyms of Streptomyces antimycoticus.</title>
        <authorList>
            <person name="Komaki H."/>
            <person name="Tamura T."/>
        </authorList>
    </citation>
    <scope>NUCLEOTIDE SEQUENCE [LARGE SCALE GENOMIC DNA]</scope>
    <source>
        <strain evidence="1 2">NBRC 12839</strain>
    </source>
</reference>
<sequence length="69" mass="7590">MSGTLAGWLQVLALVAALALSYRPLGDYIARVLTTPRHLRAERLVHRLAGVDGDADQRWSAYLRGVLAF</sequence>
<protein>
    <recommendedName>
        <fullName evidence="3">Potassium-transporting ATPase subunit KdpA</fullName>
    </recommendedName>
</protein>
<dbReference type="Proteomes" id="UP000299290">
    <property type="component" value="Unassembled WGS sequence"/>
</dbReference>
<name>A0A4D4KIT7_9ACTN</name>
<dbReference type="EMBL" id="BJHV01000001">
    <property type="protein sequence ID" value="GDY46670.1"/>
    <property type="molecule type" value="Genomic_DNA"/>
</dbReference>